<name>A0A1G5VS59_9EURY</name>
<organism evidence="1 2">
    <name type="scientific">Methanobrevibacter millerae</name>
    <dbReference type="NCBI Taxonomy" id="230361"/>
    <lineage>
        <taxon>Archaea</taxon>
        <taxon>Methanobacteriati</taxon>
        <taxon>Methanobacteriota</taxon>
        <taxon>Methanomada group</taxon>
        <taxon>Methanobacteria</taxon>
        <taxon>Methanobacteriales</taxon>
        <taxon>Methanobacteriaceae</taxon>
        <taxon>Methanobrevibacter</taxon>
    </lineage>
</organism>
<reference evidence="1 2" key="1">
    <citation type="submission" date="2016-10" db="EMBL/GenBank/DDBJ databases">
        <authorList>
            <person name="Varghese N."/>
            <person name="Submissions S."/>
        </authorList>
    </citation>
    <scope>NUCLEOTIDE SEQUENCE [LARGE SCALE GENOMIC DNA]</scope>
    <source>
        <strain evidence="1 2">DSM 16643</strain>
    </source>
</reference>
<evidence type="ECO:0000313" key="2">
    <source>
        <dbReference type="Proteomes" id="UP000323439"/>
    </source>
</evidence>
<sequence>MTYRKAFEDNVVNFKVLDKKTWDVFEFSHLANKIYINSDGGLMGDSIFEKVVLDNISWTIIKDESKSNIKFITSFDDRYFIRLYFEASQDHMKEFALKRIENEFTLGYIAKYDANEEYRWYAYKKVSDKHILADIALNAKDWKIRFDAGKNRIHDVFVLCDMYLDDPCPEISSTMRARMSEIKKERPDWYIRD</sequence>
<dbReference type="EMBL" id="FMXB01000005">
    <property type="protein sequence ID" value="SDA48682.1"/>
    <property type="molecule type" value="Genomic_DNA"/>
</dbReference>
<keyword evidence="2" id="KW-1185">Reference proteome</keyword>
<dbReference type="Proteomes" id="UP000323439">
    <property type="component" value="Unassembled WGS sequence"/>
</dbReference>
<protein>
    <submittedName>
        <fullName evidence="1">Uncharacterized protein</fullName>
    </submittedName>
</protein>
<gene>
    <name evidence="1" type="ORF">SAMN02910315_00835</name>
</gene>
<dbReference type="AlphaFoldDB" id="A0A1G5VS59"/>
<proteinExistence type="predicted"/>
<dbReference type="RefSeq" id="WP_149731442.1">
    <property type="nucleotide sequence ID" value="NZ_FMXB01000005.1"/>
</dbReference>
<accession>A0A1G5VS59</accession>
<evidence type="ECO:0000313" key="1">
    <source>
        <dbReference type="EMBL" id="SDA48682.1"/>
    </source>
</evidence>